<accession>A0A414HEU9</accession>
<dbReference type="AlphaFoldDB" id="A0A414HEU9"/>
<keyword evidence="1" id="KW-0812">Transmembrane</keyword>
<gene>
    <name evidence="2" type="ORF">DW783_04835</name>
</gene>
<evidence type="ECO:0000256" key="1">
    <source>
        <dbReference type="SAM" id="Phobius"/>
    </source>
</evidence>
<evidence type="ECO:0000313" key="3">
    <source>
        <dbReference type="Proteomes" id="UP000283429"/>
    </source>
</evidence>
<reference evidence="2 3" key="1">
    <citation type="submission" date="2018-08" db="EMBL/GenBank/DDBJ databases">
        <title>A genome reference for cultivated species of the human gut microbiota.</title>
        <authorList>
            <person name="Zou Y."/>
            <person name="Xue W."/>
            <person name="Luo G."/>
        </authorList>
    </citation>
    <scope>NUCLEOTIDE SEQUENCE [LARGE SCALE GENOMIC DNA]</scope>
    <source>
        <strain evidence="2 3">AM30-40</strain>
    </source>
</reference>
<sequence>MGITLLQFKTMCQNRQRYTGYVEGLGYVCWRPRYVIYDRLDMSYNKPSGSEKVAFYELVIIKNEENTQSGFSPLREVKDMAINALSVYGAINSVEQLSTKPVVLGPDYIQINRQGTLVRNRNKKYTTKGKIAGRIGDKLFGIGVIIDLALWQAGEQEWYQTKVNIGVNTGIFLIGQVCPPAGVVLGILWFILNAVHTDPRPSPGIYEQIHGSIAPADATKVHNPYYDNRIISRKYVPSQYNFEQK</sequence>
<protein>
    <submittedName>
        <fullName evidence="2">Uncharacterized protein</fullName>
    </submittedName>
</protein>
<dbReference type="EMBL" id="QSJM01000010">
    <property type="protein sequence ID" value="RHD83130.1"/>
    <property type="molecule type" value="Genomic_DNA"/>
</dbReference>
<evidence type="ECO:0000313" key="2">
    <source>
        <dbReference type="EMBL" id="RHD83130.1"/>
    </source>
</evidence>
<keyword evidence="1" id="KW-1133">Transmembrane helix</keyword>
<comment type="caution">
    <text evidence="2">The sequence shown here is derived from an EMBL/GenBank/DDBJ whole genome shotgun (WGS) entry which is preliminary data.</text>
</comment>
<organism evidence="2 3">
    <name type="scientific">Phocaeicola vulgatus</name>
    <name type="common">Bacteroides vulgatus</name>
    <dbReference type="NCBI Taxonomy" id="821"/>
    <lineage>
        <taxon>Bacteria</taxon>
        <taxon>Pseudomonadati</taxon>
        <taxon>Bacteroidota</taxon>
        <taxon>Bacteroidia</taxon>
        <taxon>Bacteroidales</taxon>
        <taxon>Bacteroidaceae</taxon>
        <taxon>Phocaeicola</taxon>
    </lineage>
</organism>
<keyword evidence="1" id="KW-0472">Membrane</keyword>
<dbReference type="Proteomes" id="UP000283429">
    <property type="component" value="Unassembled WGS sequence"/>
</dbReference>
<proteinExistence type="predicted"/>
<name>A0A414HEU9_PHOVU</name>
<feature type="transmembrane region" description="Helical" evidence="1">
    <location>
        <begin position="171"/>
        <end position="192"/>
    </location>
</feature>